<proteinExistence type="inferred from homology"/>
<organism evidence="16 17">
    <name type="scientific">Pocillopora damicornis</name>
    <name type="common">Cauliflower coral</name>
    <name type="synonym">Millepora damicornis</name>
    <dbReference type="NCBI Taxonomy" id="46731"/>
    <lineage>
        <taxon>Eukaryota</taxon>
        <taxon>Metazoa</taxon>
        <taxon>Cnidaria</taxon>
        <taxon>Anthozoa</taxon>
        <taxon>Hexacorallia</taxon>
        <taxon>Scleractinia</taxon>
        <taxon>Astrocoeniina</taxon>
        <taxon>Pocilloporidae</taxon>
        <taxon>Pocillopora</taxon>
    </lineage>
</organism>
<keyword evidence="8" id="KW-0675">Receptor</keyword>
<evidence type="ECO:0000256" key="9">
    <source>
        <dbReference type="ARBA" id="ARBA00023180"/>
    </source>
</evidence>
<keyword evidence="6" id="KW-0297">G-protein coupled receptor</keyword>
<dbReference type="GO" id="GO:0004930">
    <property type="term" value="F:G protein-coupled receptor activity"/>
    <property type="evidence" value="ECO:0007669"/>
    <property type="project" value="UniProtKB-KW"/>
</dbReference>
<evidence type="ECO:0000256" key="12">
    <source>
        <dbReference type="SAM" id="MobiDB-lite"/>
    </source>
</evidence>
<keyword evidence="4 14" id="KW-0732">Signal</keyword>
<feature type="transmembrane region" description="Helical" evidence="13">
    <location>
        <begin position="626"/>
        <end position="646"/>
    </location>
</feature>
<dbReference type="EMBL" id="RCHS01003631">
    <property type="protein sequence ID" value="RMX40451.1"/>
    <property type="molecule type" value="Genomic_DNA"/>
</dbReference>
<comment type="caution">
    <text evidence="16">The sequence shown here is derived from an EMBL/GenBank/DDBJ whole genome shotgun (WGS) entry which is preliminary data.</text>
</comment>
<evidence type="ECO:0000259" key="15">
    <source>
        <dbReference type="PROSITE" id="PS50259"/>
    </source>
</evidence>
<evidence type="ECO:0000313" key="16">
    <source>
        <dbReference type="EMBL" id="RMX40451.1"/>
    </source>
</evidence>
<dbReference type="GO" id="GO:0050909">
    <property type="term" value="P:sensory perception of taste"/>
    <property type="evidence" value="ECO:0007669"/>
    <property type="project" value="UniProtKB-ARBA"/>
</dbReference>
<dbReference type="OMA" id="FACTFLQ"/>
<evidence type="ECO:0000256" key="1">
    <source>
        <dbReference type="ARBA" id="ARBA00004651"/>
    </source>
</evidence>
<evidence type="ECO:0000256" key="7">
    <source>
        <dbReference type="ARBA" id="ARBA00023136"/>
    </source>
</evidence>
<feature type="chain" id="PRO_5018050935" description="G-protein coupled receptors family 3 profile domain-containing protein" evidence="14">
    <location>
        <begin position="19"/>
        <end position="947"/>
    </location>
</feature>
<reference evidence="16 17" key="1">
    <citation type="journal article" date="2018" name="Sci. Rep.">
        <title>Comparative analysis of the Pocillopora damicornis genome highlights role of immune system in coral evolution.</title>
        <authorList>
            <person name="Cunning R."/>
            <person name="Bay R.A."/>
            <person name="Gillette P."/>
            <person name="Baker A.C."/>
            <person name="Traylor-Knowles N."/>
        </authorList>
    </citation>
    <scope>NUCLEOTIDE SEQUENCE [LARGE SCALE GENOMIC DNA]</scope>
    <source>
        <strain evidence="16">RSMAS</strain>
        <tissue evidence="16">Whole animal</tissue>
    </source>
</reference>
<keyword evidence="7 13" id="KW-0472">Membrane</keyword>
<evidence type="ECO:0000256" key="4">
    <source>
        <dbReference type="ARBA" id="ARBA00022729"/>
    </source>
</evidence>
<dbReference type="CDD" id="cd06350">
    <property type="entry name" value="PBP1_GPCR_family_C-like"/>
    <property type="match status" value="1"/>
</dbReference>
<dbReference type="Gene3D" id="3.40.50.2300">
    <property type="match status" value="2"/>
</dbReference>
<dbReference type="Proteomes" id="UP000275408">
    <property type="component" value="Unassembled WGS sequence"/>
</dbReference>
<dbReference type="InterPro" id="IPR017978">
    <property type="entry name" value="GPCR_3_C"/>
</dbReference>
<dbReference type="PRINTS" id="PR00248">
    <property type="entry name" value="GPCRMGR"/>
</dbReference>
<gene>
    <name evidence="16" type="ORF">pdam_00009434</name>
</gene>
<feature type="transmembrane region" description="Helical" evidence="13">
    <location>
        <begin position="698"/>
        <end position="720"/>
    </location>
</feature>
<evidence type="ECO:0000256" key="3">
    <source>
        <dbReference type="ARBA" id="ARBA00022692"/>
    </source>
</evidence>
<dbReference type="InterPro" id="IPR038550">
    <property type="entry name" value="GPCR_3_9-Cys_sf"/>
</dbReference>
<feature type="transmembrane region" description="Helical" evidence="13">
    <location>
        <begin position="811"/>
        <end position="836"/>
    </location>
</feature>
<keyword evidence="2" id="KW-1003">Cell membrane</keyword>
<keyword evidence="9" id="KW-0325">Glycoprotein</keyword>
<sequence length="947" mass="105899">MGISTCFVGNCFIRAIFTLHFLAFTHQQFHSNEHKWIWKDGDVMLKGLFPITSQKGGKCEHLKPDGITWMMAMIYAVDMINNSTSLLPNKTIGYQIEDTCESIPRSMSYAIQIVSKYRPNSICISRDDCCQNSSVSHAGDRRISAVIGPAVSWISIPVARLLGLYGIPQISYASTSRILGDKTRYNSFLRTVPSDEFQAQAIAKFVHYFKWNYVFLIASDDDYGKLGAAAFKTAAKKLNVCIANDEYIAFGSPNSDRQIADTMNKLKTAERAKVVIVFSYFEQGERLLKQAENMEVSDRTWVASDGWSSLSSEMANLNVSQSMLLGLFSFSIRSKQVEGFERFVREYSVREAVNNSWFTEYLEESLHCHTTLRSYSDPLQPTTPKCSLNAVLPSGHEIGKDFVANVIDAVFVVGHALHDIFTCNESHSPEQCSNASSQIITPEKLFKSASRVHFQGFDFNRVKFNRNGERTASEYVIRNLQLNKDKRLEYAEVGYWSKENHVVSFMVNESLINWNSNKKPLSTCFRVCRPGERVVGQSECCWNCQKCLKGTVSSKSGSINCSPCKETHFANEERTECVLRPVVYLKSSDPAGIASITLGVVGIVILTTVTVILYQKRKTPVVMDSGLYLLTLFFVTLYLSFILAIVQVTSKPTNSSCTAVSVLLLLICVFYSAFFLAKSNTSTKLLQSAVSRVTSMSTNYLQLLEVGAVVGIQGILIIAWQATASTVARFRNQEDNTRLLECYESFPASHIIAFCYPVTVLVLATLLAFRERRLTENFNEAKSLSFSTIALCILLVAFILTYRFVVGNNRTLVVAFTLFVAAFACMGCIFIPKLYIIFFRPERNTQTANHKMGERYVCNAGTSSSQTTSDTRLSQDLGQVNHGASVTLTNGRKTSHLSHDNLAPVHEKTEEQDTDVSAPDEEKEKEKAKNEEDVINSISEVLTYTVV</sequence>
<dbReference type="SUPFAM" id="SSF53822">
    <property type="entry name" value="Periplasmic binding protein-like I"/>
    <property type="match status" value="1"/>
</dbReference>
<comment type="similarity">
    <text evidence="11">Belongs to the G-protein coupled receptor 3 family. TAS1R subfamily.</text>
</comment>
<evidence type="ECO:0000256" key="13">
    <source>
        <dbReference type="SAM" id="Phobius"/>
    </source>
</evidence>
<evidence type="ECO:0000256" key="6">
    <source>
        <dbReference type="ARBA" id="ARBA00023040"/>
    </source>
</evidence>
<evidence type="ECO:0000256" key="2">
    <source>
        <dbReference type="ARBA" id="ARBA00022475"/>
    </source>
</evidence>
<dbReference type="CDD" id="cd13953">
    <property type="entry name" value="7tm_classC_mGluR-like"/>
    <property type="match status" value="1"/>
</dbReference>
<feature type="compositionally biased region" description="Basic and acidic residues" evidence="12">
    <location>
        <begin position="920"/>
        <end position="932"/>
    </location>
</feature>
<feature type="transmembrane region" description="Helical" evidence="13">
    <location>
        <begin position="748"/>
        <end position="769"/>
    </location>
</feature>
<name>A0A3M6TGJ8_POCDA</name>
<evidence type="ECO:0000256" key="10">
    <source>
        <dbReference type="ARBA" id="ARBA00023224"/>
    </source>
</evidence>
<dbReference type="GO" id="GO:0005886">
    <property type="term" value="C:plasma membrane"/>
    <property type="evidence" value="ECO:0007669"/>
    <property type="project" value="UniProtKB-SubCell"/>
</dbReference>
<keyword evidence="17" id="KW-1185">Reference proteome</keyword>
<dbReference type="InterPro" id="IPR028082">
    <property type="entry name" value="Peripla_BP_I"/>
</dbReference>
<dbReference type="PROSITE" id="PS50259">
    <property type="entry name" value="G_PROTEIN_RECEP_F3_4"/>
    <property type="match status" value="1"/>
</dbReference>
<dbReference type="PANTHER" id="PTHR24060">
    <property type="entry name" value="METABOTROPIC GLUTAMATE RECEPTOR"/>
    <property type="match status" value="1"/>
</dbReference>
<evidence type="ECO:0000256" key="11">
    <source>
        <dbReference type="ARBA" id="ARBA00038492"/>
    </source>
</evidence>
<accession>A0A3M6TGJ8</accession>
<evidence type="ECO:0000256" key="14">
    <source>
        <dbReference type="SAM" id="SignalP"/>
    </source>
</evidence>
<dbReference type="InterPro" id="IPR050726">
    <property type="entry name" value="mGluR"/>
</dbReference>
<dbReference type="Pfam" id="PF01094">
    <property type="entry name" value="ANF_receptor"/>
    <property type="match status" value="1"/>
</dbReference>
<protein>
    <recommendedName>
        <fullName evidence="15">G-protein coupled receptors family 3 profile domain-containing protein</fullName>
    </recommendedName>
</protein>
<feature type="signal peptide" evidence="14">
    <location>
        <begin position="1"/>
        <end position="18"/>
    </location>
</feature>
<feature type="transmembrane region" description="Helical" evidence="13">
    <location>
        <begin position="591"/>
        <end position="614"/>
    </location>
</feature>
<dbReference type="FunFam" id="2.10.50.30:FF:000004">
    <property type="entry name" value="Taste receptor type 1 member 3-like protein"/>
    <property type="match status" value="1"/>
</dbReference>
<evidence type="ECO:0000256" key="5">
    <source>
        <dbReference type="ARBA" id="ARBA00022989"/>
    </source>
</evidence>
<dbReference type="OrthoDB" id="6021048at2759"/>
<dbReference type="Pfam" id="PF00003">
    <property type="entry name" value="7tm_3"/>
    <property type="match status" value="1"/>
</dbReference>
<keyword evidence="5 13" id="KW-1133">Transmembrane helix</keyword>
<keyword evidence="10" id="KW-0807">Transducer</keyword>
<dbReference type="InterPro" id="IPR001828">
    <property type="entry name" value="ANF_lig-bd_rcpt"/>
</dbReference>
<evidence type="ECO:0000256" key="8">
    <source>
        <dbReference type="ARBA" id="ARBA00023170"/>
    </source>
</evidence>
<comment type="subcellular location">
    <subcellularLocation>
        <location evidence="1">Cell membrane</location>
        <topology evidence="1">Multi-pass membrane protein</topology>
    </subcellularLocation>
</comment>
<feature type="domain" description="G-protein coupled receptors family 3 profile" evidence="15">
    <location>
        <begin position="591"/>
        <end position="853"/>
    </location>
</feature>
<dbReference type="InterPro" id="IPR000337">
    <property type="entry name" value="GPCR_3"/>
</dbReference>
<keyword evidence="3 13" id="KW-0812">Transmembrane</keyword>
<feature type="region of interest" description="Disordered" evidence="12">
    <location>
        <begin position="890"/>
        <end position="936"/>
    </location>
</feature>
<feature type="transmembrane region" description="Helical" evidence="13">
    <location>
        <begin position="658"/>
        <end position="677"/>
    </location>
</feature>
<dbReference type="FunFam" id="3.40.50.2300:FF:000016">
    <property type="entry name" value="Taste 1 receptor member 2"/>
    <property type="match status" value="1"/>
</dbReference>
<evidence type="ECO:0000313" key="17">
    <source>
        <dbReference type="Proteomes" id="UP000275408"/>
    </source>
</evidence>
<dbReference type="Gene3D" id="2.10.50.30">
    <property type="entry name" value="GPCR, family 3, nine cysteines domain"/>
    <property type="match status" value="1"/>
</dbReference>
<dbReference type="STRING" id="46731.A0A3M6TGJ8"/>
<dbReference type="AlphaFoldDB" id="A0A3M6TGJ8"/>
<feature type="transmembrane region" description="Helical" evidence="13">
    <location>
        <begin position="781"/>
        <end position="805"/>
    </location>
</feature>